<evidence type="ECO:0000256" key="1">
    <source>
        <dbReference type="SAM" id="MobiDB-lite"/>
    </source>
</evidence>
<keyword evidence="4" id="KW-1185">Reference proteome</keyword>
<feature type="transmembrane region" description="Helical" evidence="2">
    <location>
        <begin position="20"/>
        <end position="42"/>
    </location>
</feature>
<feature type="region of interest" description="Disordered" evidence="1">
    <location>
        <begin position="69"/>
        <end position="95"/>
    </location>
</feature>
<comment type="caution">
    <text evidence="3">The sequence shown here is derived from an EMBL/GenBank/DDBJ whole genome shotgun (WGS) entry which is preliminary data.</text>
</comment>
<sequence length="95" mass="10672">MSHWHSTHRSSSRVLTRTRTHIRVLLGLTAVLFGLFTAYVIFSKARARIHPLIAELPYAAEDENGARRHAGDWADADVAERIPDDSPDPEGEVRL</sequence>
<protein>
    <submittedName>
        <fullName evidence="3">Uncharacterized protein</fullName>
    </submittedName>
</protein>
<reference evidence="3 4" key="1">
    <citation type="journal article" date="2020" name="ISME J.">
        <title>Uncovering the hidden diversity of litter-decomposition mechanisms in mushroom-forming fungi.</title>
        <authorList>
            <person name="Floudas D."/>
            <person name="Bentzer J."/>
            <person name="Ahren D."/>
            <person name="Johansson T."/>
            <person name="Persson P."/>
            <person name="Tunlid A."/>
        </authorList>
    </citation>
    <scope>NUCLEOTIDE SEQUENCE [LARGE SCALE GENOMIC DNA]</scope>
    <source>
        <strain evidence="3 4">CBS 101986</strain>
    </source>
</reference>
<dbReference type="AlphaFoldDB" id="A0A8H5AS97"/>
<keyword evidence="2" id="KW-0472">Membrane</keyword>
<evidence type="ECO:0000256" key="2">
    <source>
        <dbReference type="SAM" id="Phobius"/>
    </source>
</evidence>
<feature type="compositionally biased region" description="Acidic residues" evidence="1">
    <location>
        <begin position="85"/>
        <end position="95"/>
    </location>
</feature>
<keyword evidence="2" id="KW-0812">Transmembrane</keyword>
<keyword evidence="2" id="KW-1133">Transmembrane helix</keyword>
<evidence type="ECO:0000313" key="4">
    <source>
        <dbReference type="Proteomes" id="UP000567179"/>
    </source>
</evidence>
<accession>A0A8H5AS97</accession>
<feature type="compositionally biased region" description="Basic and acidic residues" evidence="1">
    <location>
        <begin position="69"/>
        <end position="84"/>
    </location>
</feature>
<proteinExistence type="predicted"/>
<dbReference type="Proteomes" id="UP000567179">
    <property type="component" value="Unassembled WGS sequence"/>
</dbReference>
<name>A0A8H5AS97_9AGAR</name>
<evidence type="ECO:0000313" key="3">
    <source>
        <dbReference type="EMBL" id="KAF5309964.1"/>
    </source>
</evidence>
<gene>
    <name evidence="3" type="ORF">D9619_010260</name>
</gene>
<dbReference type="EMBL" id="JAACJJ010000058">
    <property type="protein sequence ID" value="KAF5309964.1"/>
    <property type="molecule type" value="Genomic_DNA"/>
</dbReference>
<organism evidence="3 4">
    <name type="scientific">Psilocybe cf. subviscida</name>
    <dbReference type="NCBI Taxonomy" id="2480587"/>
    <lineage>
        <taxon>Eukaryota</taxon>
        <taxon>Fungi</taxon>
        <taxon>Dikarya</taxon>
        <taxon>Basidiomycota</taxon>
        <taxon>Agaricomycotina</taxon>
        <taxon>Agaricomycetes</taxon>
        <taxon>Agaricomycetidae</taxon>
        <taxon>Agaricales</taxon>
        <taxon>Agaricineae</taxon>
        <taxon>Strophariaceae</taxon>
        <taxon>Psilocybe</taxon>
    </lineage>
</organism>